<comment type="caution">
    <text evidence="1">The sequence shown here is derived from an EMBL/GenBank/DDBJ whole genome shotgun (WGS) entry which is preliminary data.</text>
</comment>
<keyword evidence="2" id="KW-1185">Reference proteome</keyword>
<gene>
    <name evidence="1" type="ORF">EVAR_10815_1</name>
</gene>
<reference evidence="1 2" key="1">
    <citation type="journal article" date="2019" name="Commun. Biol.">
        <title>The bagworm genome reveals a unique fibroin gene that provides high tensile strength.</title>
        <authorList>
            <person name="Kono N."/>
            <person name="Nakamura H."/>
            <person name="Ohtoshi R."/>
            <person name="Tomita M."/>
            <person name="Numata K."/>
            <person name="Arakawa K."/>
        </authorList>
    </citation>
    <scope>NUCLEOTIDE SEQUENCE [LARGE SCALE GENOMIC DNA]</scope>
</reference>
<dbReference type="OrthoDB" id="426210at2759"/>
<organism evidence="1 2">
    <name type="scientific">Eumeta variegata</name>
    <name type="common">Bagworm moth</name>
    <name type="synonym">Eumeta japonica</name>
    <dbReference type="NCBI Taxonomy" id="151549"/>
    <lineage>
        <taxon>Eukaryota</taxon>
        <taxon>Metazoa</taxon>
        <taxon>Ecdysozoa</taxon>
        <taxon>Arthropoda</taxon>
        <taxon>Hexapoda</taxon>
        <taxon>Insecta</taxon>
        <taxon>Pterygota</taxon>
        <taxon>Neoptera</taxon>
        <taxon>Endopterygota</taxon>
        <taxon>Lepidoptera</taxon>
        <taxon>Glossata</taxon>
        <taxon>Ditrysia</taxon>
        <taxon>Tineoidea</taxon>
        <taxon>Psychidae</taxon>
        <taxon>Oiketicinae</taxon>
        <taxon>Eumeta</taxon>
    </lineage>
</organism>
<dbReference type="AlphaFoldDB" id="A0A4C1Y9Q0"/>
<evidence type="ECO:0000313" key="2">
    <source>
        <dbReference type="Proteomes" id="UP000299102"/>
    </source>
</evidence>
<proteinExistence type="predicted"/>
<accession>A0A4C1Y9Q0</accession>
<sequence>MIHCHVPPEPSVRARAWKTERHDRPKRSACDASISFHSIGRCIRVEERQRQRTTYTATVHGGVTAYTRIRHSTPACCLRTKLCSDASVPPPLRQQLRRYVLEHASPDLSPTYASHIAQSESIQGSFTRRSNYRLGREGNYANRLKSFRMFSLEDSCIVADMKLLCDVMNSIVVCPKLTARMVCGRAEFERGTRAPWTLAPRKQITLNIQFYIGSCAHT</sequence>
<protein>
    <submittedName>
        <fullName evidence="1">Uncharacterized protein</fullName>
    </submittedName>
</protein>
<dbReference type="EMBL" id="BGZK01001114">
    <property type="protein sequence ID" value="GBP71602.1"/>
    <property type="molecule type" value="Genomic_DNA"/>
</dbReference>
<dbReference type="Proteomes" id="UP000299102">
    <property type="component" value="Unassembled WGS sequence"/>
</dbReference>
<evidence type="ECO:0000313" key="1">
    <source>
        <dbReference type="EMBL" id="GBP71602.1"/>
    </source>
</evidence>
<name>A0A4C1Y9Q0_EUMVA</name>